<feature type="transmembrane region" description="Helical" evidence="5">
    <location>
        <begin position="12"/>
        <end position="29"/>
    </location>
</feature>
<evidence type="ECO:0000256" key="5">
    <source>
        <dbReference type="SAM" id="Phobius"/>
    </source>
</evidence>
<organism evidence="7 8">
    <name type="scientific">Candidatus Caccoplasma intestinavium</name>
    <dbReference type="NCBI Taxonomy" id="2840716"/>
    <lineage>
        <taxon>Bacteria</taxon>
        <taxon>Pseudomonadati</taxon>
        <taxon>Bacteroidota</taxon>
        <taxon>Bacteroidia</taxon>
        <taxon>Bacteroidales</taxon>
        <taxon>Bacteroidaceae</taxon>
        <taxon>Bacteroidaceae incertae sedis</taxon>
        <taxon>Candidatus Caccoplasma</taxon>
    </lineage>
</organism>
<keyword evidence="3 5" id="KW-1133">Transmembrane helix</keyword>
<evidence type="ECO:0000313" key="7">
    <source>
        <dbReference type="EMBL" id="HIT39080.1"/>
    </source>
</evidence>
<evidence type="ECO:0000313" key="8">
    <source>
        <dbReference type="Proteomes" id="UP000886722"/>
    </source>
</evidence>
<reference evidence="7" key="2">
    <citation type="journal article" date="2021" name="PeerJ">
        <title>Extensive microbial diversity within the chicken gut microbiome revealed by metagenomics and culture.</title>
        <authorList>
            <person name="Gilroy R."/>
            <person name="Ravi A."/>
            <person name="Getino M."/>
            <person name="Pursley I."/>
            <person name="Horton D.L."/>
            <person name="Alikhan N.F."/>
            <person name="Baker D."/>
            <person name="Gharbi K."/>
            <person name="Hall N."/>
            <person name="Watson M."/>
            <person name="Adriaenssens E.M."/>
            <person name="Foster-Nyarko E."/>
            <person name="Jarju S."/>
            <person name="Secka A."/>
            <person name="Antonio M."/>
            <person name="Oren A."/>
            <person name="Chaudhuri R.R."/>
            <person name="La Ragione R."/>
            <person name="Hildebrand F."/>
            <person name="Pallen M.J."/>
        </authorList>
    </citation>
    <scope>NUCLEOTIDE SEQUENCE</scope>
    <source>
        <strain evidence="7">21143</strain>
    </source>
</reference>
<dbReference type="PANTHER" id="PTHR31310">
    <property type="match status" value="1"/>
</dbReference>
<dbReference type="Gene3D" id="1.20.144.10">
    <property type="entry name" value="Phosphatidic acid phosphatase type 2/haloperoxidase"/>
    <property type="match status" value="1"/>
</dbReference>
<feature type="transmembrane region" description="Helical" evidence="5">
    <location>
        <begin position="270"/>
        <end position="291"/>
    </location>
</feature>
<dbReference type="Proteomes" id="UP000886722">
    <property type="component" value="Unassembled WGS sequence"/>
</dbReference>
<protein>
    <submittedName>
        <fullName evidence="7">Inositol phosphorylceramide synthase</fullName>
    </submittedName>
</protein>
<dbReference type="GO" id="GO:0016020">
    <property type="term" value="C:membrane"/>
    <property type="evidence" value="ECO:0007669"/>
    <property type="project" value="UniProtKB-SubCell"/>
</dbReference>
<reference evidence="7" key="1">
    <citation type="submission" date="2020-10" db="EMBL/GenBank/DDBJ databases">
        <authorList>
            <person name="Gilroy R."/>
        </authorList>
    </citation>
    <scope>NUCLEOTIDE SEQUENCE</scope>
    <source>
        <strain evidence="7">21143</strain>
    </source>
</reference>
<dbReference type="InterPro" id="IPR052185">
    <property type="entry name" value="IPC_Synthase-Related"/>
</dbReference>
<dbReference type="InterPro" id="IPR026841">
    <property type="entry name" value="Aur1/Ipt1"/>
</dbReference>
<keyword evidence="4 5" id="KW-0472">Membrane</keyword>
<evidence type="ECO:0000259" key="6">
    <source>
        <dbReference type="Pfam" id="PF14378"/>
    </source>
</evidence>
<keyword evidence="2 5" id="KW-0812">Transmembrane</keyword>
<gene>
    <name evidence="7" type="ORF">IAD06_03455</name>
</gene>
<evidence type="ECO:0000256" key="1">
    <source>
        <dbReference type="ARBA" id="ARBA00004141"/>
    </source>
</evidence>
<proteinExistence type="predicted"/>
<comment type="subcellular location">
    <subcellularLocation>
        <location evidence="1">Membrane</location>
        <topology evidence="1">Multi-pass membrane protein</topology>
    </subcellularLocation>
</comment>
<feature type="domain" description="Inositolphosphotransferase Aur1/Ipt1" evidence="6">
    <location>
        <begin position="118"/>
        <end position="286"/>
    </location>
</feature>
<dbReference type="Pfam" id="PF14378">
    <property type="entry name" value="PAP2_3"/>
    <property type="match status" value="1"/>
</dbReference>
<name>A0A9D1GDG1_9BACT</name>
<feature type="transmembrane region" description="Helical" evidence="5">
    <location>
        <begin position="121"/>
        <end position="142"/>
    </location>
</feature>
<comment type="caution">
    <text evidence="7">The sequence shown here is derived from an EMBL/GenBank/DDBJ whole genome shotgun (WGS) entry which is preliminary data.</text>
</comment>
<sequence>MSYLPPTRKEAVIVLVSTLSFLLLTAVFIGLRPEHIAMAVVLDVLLFASLYTRKLVVALLPFVVFAVSYDWMRVWPNYMVNDIDVAGLYSAERTIFGIDVDGVRMTLCEFFHEHHCSVADFFAGLFYLCWVPVPVLFALSLFIKGRRELALRFSLVFLLVNLIGFAGYYIHPAAPPWYVMQYGFEPILGTPGNVAGLGRFDALAGMDIFAPMYGRNANVFAALPSLHSAYMPVAFTYAVMGRCKKWLIALFGIIMVGIWFTAIYSGHHYMIDVLTGIACAVIGILLFEQVFMRLPVFRRFMFRYIAYIS</sequence>
<dbReference type="PANTHER" id="PTHR31310:SF7">
    <property type="entry name" value="PA-PHOSPHATASE RELATED-FAMILY PROTEIN DDB_G0268928"/>
    <property type="match status" value="1"/>
</dbReference>
<dbReference type="AlphaFoldDB" id="A0A9D1GDG1"/>
<dbReference type="EMBL" id="DVKT01000025">
    <property type="protein sequence ID" value="HIT39080.1"/>
    <property type="molecule type" value="Genomic_DNA"/>
</dbReference>
<evidence type="ECO:0000256" key="2">
    <source>
        <dbReference type="ARBA" id="ARBA00022692"/>
    </source>
</evidence>
<feature type="transmembrane region" description="Helical" evidence="5">
    <location>
        <begin position="219"/>
        <end position="239"/>
    </location>
</feature>
<feature type="transmembrane region" description="Helical" evidence="5">
    <location>
        <begin position="149"/>
        <end position="170"/>
    </location>
</feature>
<feature type="transmembrane region" description="Helical" evidence="5">
    <location>
        <begin position="56"/>
        <end position="72"/>
    </location>
</feature>
<evidence type="ECO:0000256" key="3">
    <source>
        <dbReference type="ARBA" id="ARBA00022989"/>
    </source>
</evidence>
<evidence type="ECO:0000256" key="4">
    <source>
        <dbReference type="ARBA" id="ARBA00023136"/>
    </source>
</evidence>
<accession>A0A9D1GDG1</accession>
<dbReference type="CDD" id="cd03386">
    <property type="entry name" value="PAP2_Aur1_like"/>
    <property type="match status" value="1"/>
</dbReference>
<feature type="transmembrane region" description="Helical" evidence="5">
    <location>
        <begin position="246"/>
        <end position="264"/>
    </location>
</feature>